<comment type="similarity">
    <text evidence="3">Belongs to the fatty acid desaturase type 1 family.</text>
</comment>
<evidence type="ECO:0000313" key="14">
    <source>
        <dbReference type="EMBL" id="KAK7812522.1"/>
    </source>
</evidence>
<evidence type="ECO:0000256" key="2">
    <source>
        <dbReference type="ARBA" id="ARBA00005189"/>
    </source>
</evidence>
<evidence type="ECO:0000259" key="13">
    <source>
        <dbReference type="PROSITE" id="PS50255"/>
    </source>
</evidence>
<keyword evidence="11 12" id="KW-0472">Membrane</keyword>
<dbReference type="SMART" id="SM01117">
    <property type="entry name" value="Cyt-b5"/>
    <property type="match status" value="1"/>
</dbReference>
<comment type="caution">
    <text evidence="14">The sequence shown here is derived from an EMBL/GenBank/DDBJ whole genome shotgun (WGS) entry which is preliminary data.</text>
</comment>
<dbReference type="PROSITE" id="PS50255">
    <property type="entry name" value="CYTOCHROME_B5_2"/>
    <property type="match status" value="1"/>
</dbReference>
<keyword evidence="5 12" id="KW-0812">Transmembrane</keyword>
<dbReference type="InterPro" id="IPR012171">
    <property type="entry name" value="Fatty_acid_desaturase"/>
</dbReference>
<evidence type="ECO:0000256" key="4">
    <source>
        <dbReference type="ARBA" id="ARBA00022617"/>
    </source>
</evidence>
<dbReference type="GO" id="GO:0046872">
    <property type="term" value="F:metal ion binding"/>
    <property type="evidence" value="ECO:0007669"/>
    <property type="project" value="UniProtKB-KW"/>
</dbReference>
<dbReference type="AlphaFoldDB" id="A0AAW0IE20"/>
<dbReference type="Proteomes" id="UP000237347">
    <property type="component" value="Unassembled WGS sequence"/>
</dbReference>
<dbReference type="InterPro" id="IPR005804">
    <property type="entry name" value="FA_desaturase_dom"/>
</dbReference>
<keyword evidence="6" id="KW-0479">Metal-binding</keyword>
<evidence type="ECO:0000256" key="8">
    <source>
        <dbReference type="ARBA" id="ARBA00023002"/>
    </source>
</evidence>
<evidence type="ECO:0000256" key="11">
    <source>
        <dbReference type="ARBA" id="ARBA00023136"/>
    </source>
</evidence>
<dbReference type="Gene3D" id="3.10.120.10">
    <property type="entry name" value="Cytochrome b5-like heme/steroid binding domain"/>
    <property type="match status" value="1"/>
</dbReference>
<organism evidence="14 16">
    <name type="scientific">Quercus suber</name>
    <name type="common">Cork oak</name>
    <dbReference type="NCBI Taxonomy" id="58331"/>
    <lineage>
        <taxon>Eukaryota</taxon>
        <taxon>Viridiplantae</taxon>
        <taxon>Streptophyta</taxon>
        <taxon>Embryophyta</taxon>
        <taxon>Tracheophyta</taxon>
        <taxon>Spermatophyta</taxon>
        <taxon>Magnoliopsida</taxon>
        <taxon>eudicotyledons</taxon>
        <taxon>Gunneridae</taxon>
        <taxon>Pentapetalae</taxon>
        <taxon>rosids</taxon>
        <taxon>fabids</taxon>
        <taxon>Fagales</taxon>
        <taxon>Fagaceae</taxon>
        <taxon>Quercus</taxon>
    </lineage>
</organism>
<keyword evidence="8" id="KW-0560">Oxidoreductase</keyword>
<dbReference type="CDD" id="cd03506">
    <property type="entry name" value="Delta6-FADS-like"/>
    <property type="match status" value="1"/>
</dbReference>
<evidence type="ECO:0000256" key="9">
    <source>
        <dbReference type="ARBA" id="ARBA00023004"/>
    </source>
</evidence>
<feature type="transmembrane region" description="Helical" evidence="12">
    <location>
        <begin position="137"/>
        <end position="157"/>
    </location>
</feature>
<reference evidence="14 16" key="2">
    <citation type="journal article" date="2018" name="Sci. Data">
        <title>The draft genome sequence of cork oak.</title>
        <authorList>
            <person name="Ramos A.M."/>
            <person name="Usie A."/>
            <person name="Barbosa P."/>
            <person name="Barros P.M."/>
            <person name="Capote T."/>
            <person name="Chaves I."/>
            <person name="Simoes F."/>
            <person name="Abreu I."/>
            <person name="Carrasquinho I."/>
            <person name="Faro C."/>
            <person name="Guimaraes J.B."/>
            <person name="Mendonca D."/>
            <person name="Nobrega F."/>
            <person name="Rodrigues L."/>
            <person name="Saibo N.J.M."/>
            <person name="Varela M.C."/>
            <person name="Egas C."/>
            <person name="Matos J."/>
            <person name="Miguel C.M."/>
            <person name="Oliveira M.M."/>
            <person name="Ricardo C.P."/>
            <person name="Goncalves S."/>
        </authorList>
    </citation>
    <scope>NUCLEOTIDE SEQUENCE [LARGE SCALE GENOMIC DNA]</scope>
    <source>
        <strain evidence="16">cv. HL8</strain>
        <strain evidence="14">HL8</strain>
    </source>
</reference>
<evidence type="ECO:0000256" key="7">
    <source>
        <dbReference type="ARBA" id="ARBA00022989"/>
    </source>
</evidence>
<evidence type="ECO:0000256" key="3">
    <source>
        <dbReference type="ARBA" id="ARBA00009295"/>
    </source>
</evidence>
<keyword evidence="16" id="KW-1185">Reference proteome</keyword>
<evidence type="ECO:0000313" key="15">
    <source>
        <dbReference type="EMBL" id="KAK7831219.1"/>
    </source>
</evidence>
<feature type="domain" description="Cytochrome b5 heme-binding" evidence="13">
    <location>
        <begin position="5"/>
        <end position="89"/>
    </location>
</feature>
<evidence type="ECO:0000313" key="16">
    <source>
        <dbReference type="Proteomes" id="UP000237347"/>
    </source>
</evidence>
<keyword evidence="7 12" id="KW-1133">Transmembrane helix</keyword>
<evidence type="ECO:0000256" key="12">
    <source>
        <dbReference type="SAM" id="Phobius"/>
    </source>
</evidence>
<reference evidence="14" key="1">
    <citation type="submission" date="2017-12" db="EMBL/GenBank/DDBJ databases">
        <authorList>
            <person name="Barbosa P."/>
            <person name="Usie A."/>
            <person name="Ramos A.M."/>
        </authorList>
    </citation>
    <scope>NUCLEOTIDE SEQUENCE</scope>
    <source>
        <strain evidence="14">HL8</strain>
        <tissue evidence="14">Leaves</tissue>
    </source>
</reference>
<gene>
    <name evidence="14" type="primary">sld1_0</name>
    <name evidence="15" type="synonym">sld1_1</name>
    <name evidence="14" type="ORF">CFP56_007583</name>
    <name evidence="15" type="ORF">CFP56_027566</name>
</gene>
<dbReference type="Pfam" id="PF00173">
    <property type="entry name" value="Cyt-b5"/>
    <property type="match status" value="1"/>
</dbReference>
<comment type="subcellular location">
    <subcellularLocation>
        <location evidence="1">Membrane</location>
        <topology evidence="1">Multi-pass membrane protein</topology>
    </subcellularLocation>
</comment>
<dbReference type="SUPFAM" id="SSF55856">
    <property type="entry name" value="Cytochrome b5-like heme/steroid binding domain"/>
    <property type="match status" value="1"/>
</dbReference>
<evidence type="ECO:0000256" key="6">
    <source>
        <dbReference type="ARBA" id="ARBA00022723"/>
    </source>
</evidence>
<sequence length="367" mass="41849">MAESRRHISQEELGKHNKRGDLWVSIQGKIYDVSDWAKDHPGGEPPLLNLSGQDATDAFVAYHPGTAYQYLDKFFTGYYLQDYSVSEVSKDYRKLVSEFTQMGLFDKKGHVTLYTLTAIALLFVVSVYGILCSDSMWVHLGCGALMGVLWIQSGWIGHDSGHYKVMSSTGFNRFAQVLSGNCLAGISIAWWKWNHNAHHIACNSLDFDPDLQHMPFFVVSSKFFNSLTSYFYDRKLNFDSASRFLFCLNHFSSNVYVGHPSGNEWCDKQTKGTLDITCPSWMDWFHGGLQFQIEHHLFPRLPRCQLRKVSPMVQELCKKHNLPYNSASFWKANEMTIGTLRTAALQARDLANPVPKNMVWEAFNTHG</sequence>
<feature type="transmembrane region" description="Helical" evidence="12">
    <location>
        <begin position="111"/>
        <end position="131"/>
    </location>
</feature>
<dbReference type="GO" id="GO:0016717">
    <property type="term" value="F:oxidoreductase activity, acting on paired donors, with oxidation of a pair of donors resulting in the reduction of molecular oxygen to two molecules of water"/>
    <property type="evidence" value="ECO:0007669"/>
    <property type="project" value="TreeGrafter"/>
</dbReference>
<evidence type="ECO:0000256" key="10">
    <source>
        <dbReference type="ARBA" id="ARBA00023098"/>
    </source>
</evidence>
<dbReference type="EMBL" id="PKMF04001478">
    <property type="protein sequence ID" value="KAK7812522.1"/>
    <property type="molecule type" value="Genomic_DNA"/>
</dbReference>
<keyword evidence="9" id="KW-0408">Iron</keyword>
<evidence type="ECO:0000256" key="1">
    <source>
        <dbReference type="ARBA" id="ARBA00004141"/>
    </source>
</evidence>
<dbReference type="InterPro" id="IPR001199">
    <property type="entry name" value="Cyt_B5-like_heme/steroid-bd"/>
</dbReference>
<proteinExistence type="inferred from homology"/>
<accession>A0AAW0IE20</accession>
<dbReference type="PANTHER" id="PTHR19353:SF30">
    <property type="entry name" value="DELTA 8-(E)-SPHINGOLIPID DESATURASE"/>
    <property type="match status" value="1"/>
</dbReference>
<dbReference type="Pfam" id="PF00487">
    <property type="entry name" value="FA_desaturase"/>
    <property type="match status" value="2"/>
</dbReference>
<dbReference type="PANTHER" id="PTHR19353">
    <property type="entry name" value="FATTY ACID DESATURASE 2"/>
    <property type="match status" value="1"/>
</dbReference>
<name>A0AAW0IE20_QUESU</name>
<protein>
    <submittedName>
        <fullName evidence="14">Delta(8)-fatty-acid desaturase</fullName>
    </submittedName>
</protein>
<dbReference type="GO" id="GO:0016020">
    <property type="term" value="C:membrane"/>
    <property type="evidence" value="ECO:0007669"/>
    <property type="project" value="UniProtKB-SubCell"/>
</dbReference>
<dbReference type="InterPro" id="IPR036400">
    <property type="entry name" value="Cyt_B5-like_heme/steroid_sf"/>
</dbReference>
<dbReference type="PIRSF" id="PIRSF015921">
    <property type="entry name" value="FA_sphinglp_des"/>
    <property type="match status" value="1"/>
</dbReference>
<dbReference type="EMBL" id="PKMF04000449">
    <property type="protein sequence ID" value="KAK7831219.1"/>
    <property type="molecule type" value="Genomic_DNA"/>
</dbReference>
<comment type="pathway">
    <text evidence="2">Lipid metabolism.</text>
</comment>
<reference evidence="14" key="3">
    <citation type="submission" date="2023-07" db="EMBL/GenBank/DDBJ databases">
        <title>An improved reference 1 genome and first organelle genomes of Quercus suber.</title>
        <authorList>
            <consortium name="Genosuber Consortium"/>
            <person name="Usie A."/>
            <person name="Serra O."/>
            <person name="Barros P."/>
        </authorList>
    </citation>
    <scope>NUCLEOTIDE SEQUENCE</scope>
    <source>
        <strain evidence="14">HL8</strain>
        <tissue evidence="14">Leaves</tissue>
    </source>
</reference>
<evidence type="ECO:0000256" key="5">
    <source>
        <dbReference type="ARBA" id="ARBA00022692"/>
    </source>
</evidence>
<keyword evidence="4" id="KW-0349">Heme</keyword>
<dbReference type="GO" id="GO:0006629">
    <property type="term" value="P:lipid metabolic process"/>
    <property type="evidence" value="ECO:0007669"/>
    <property type="project" value="UniProtKB-KW"/>
</dbReference>
<keyword evidence="10" id="KW-0443">Lipid metabolism</keyword>